<organism evidence="3 4">
    <name type="scientific">Mucisphaera calidilacus</name>
    <dbReference type="NCBI Taxonomy" id="2527982"/>
    <lineage>
        <taxon>Bacteria</taxon>
        <taxon>Pseudomonadati</taxon>
        <taxon>Planctomycetota</taxon>
        <taxon>Phycisphaerae</taxon>
        <taxon>Phycisphaerales</taxon>
        <taxon>Phycisphaeraceae</taxon>
        <taxon>Mucisphaera</taxon>
    </lineage>
</organism>
<dbReference type="RefSeq" id="WP_145446519.1">
    <property type="nucleotide sequence ID" value="NZ_CP036280.1"/>
</dbReference>
<dbReference type="KEGG" id="mcad:Pan265_22120"/>
<dbReference type="OrthoDB" id="9800322at2"/>
<dbReference type="Gene3D" id="3.10.180.10">
    <property type="entry name" value="2,3-Dihydroxybiphenyl 1,2-Dioxygenase, domain 1"/>
    <property type="match status" value="1"/>
</dbReference>
<dbReference type="GO" id="GO:0004462">
    <property type="term" value="F:lactoylglutathione lyase activity"/>
    <property type="evidence" value="ECO:0007669"/>
    <property type="project" value="InterPro"/>
</dbReference>
<sequence length="144" mass="16191">MSHENTRVSGCGFHHVAISVRDFDASLAFYTDLLGFKPRVRWQAPPKRAVMLDTGDGNYIEVFEAPDKPEHKDAGNEPWFHIALRCTNLDEVVARVREAGFTVTMEPLSLDIEASDSDEKIPIRIAFFNGPNGESIELFQNEVL</sequence>
<dbReference type="InterPro" id="IPR051785">
    <property type="entry name" value="MMCE/EMCE_epimerase"/>
</dbReference>
<dbReference type="InterPro" id="IPR018146">
    <property type="entry name" value="Glyoxalase_1_CS"/>
</dbReference>
<evidence type="ECO:0000259" key="2">
    <source>
        <dbReference type="PROSITE" id="PS51819"/>
    </source>
</evidence>
<evidence type="ECO:0000256" key="1">
    <source>
        <dbReference type="ARBA" id="ARBA00022723"/>
    </source>
</evidence>
<dbReference type="Pfam" id="PF00903">
    <property type="entry name" value="Glyoxalase"/>
    <property type="match status" value="1"/>
</dbReference>
<proteinExistence type="predicted"/>
<evidence type="ECO:0000313" key="3">
    <source>
        <dbReference type="EMBL" id="QDU72347.1"/>
    </source>
</evidence>
<reference evidence="3 4" key="1">
    <citation type="submission" date="2019-02" db="EMBL/GenBank/DDBJ databases">
        <title>Deep-cultivation of Planctomycetes and their phenomic and genomic characterization uncovers novel biology.</title>
        <authorList>
            <person name="Wiegand S."/>
            <person name="Jogler M."/>
            <person name="Boedeker C."/>
            <person name="Pinto D."/>
            <person name="Vollmers J."/>
            <person name="Rivas-Marin E."/>
            <person name="Kohn T."/>
            <person name="Peeters S.H."/>
            <person name="Heuer A."/>
            <person name="Rast P."/>
            <person name="Oberbeckmann S."/>
            <person name="Bunk B."/>
            <person name="Jeske O."/>
            <person name="Meyerdierks A."/>
            <person name="Storesund J.E."/>
            <person name="Kallscheuer N."/>
            <person name="Luecker S."/>
            <person name="Lage O.M."/>
            <person name="Pohl T."/>
            <person name="Merkel B.J."/>
            <person name="Hornburger P."/>
            <person name="Mueller R.-W."/>
            <person name="Bruemmer F."/>
            <person name="Labrenz M."/>
            <person name="Spormann A.M."/>
            <person name="Op den Camp H."/>
            <person name="Overmann J."/>
            <person name="Amann R."/>
            <person name="Jetten M.S.M."/>
            <person name="Mascher T."/>
            <person name="Medema M.H."/>
            <person name="Devos D.P."/>
            <person name="Kaster A.-K."/>
            <person name="Ovreas L."/>
            <person name="Rohde M."/>
            <person name="Galperin M.Y."/>
            <person name="Jogler C."/>
        </authorList>
    </citation>
    <scope>NUCLEOTIDE SEQUENCE [LARGE SCALE GENOMIC DNA]</scope>
    <source>
        <strain evidence="3 4">Pan265</strain>
    </source>
</reference>
<dbReference type="InterPro" id="IPR004360">
    <property type="entry name" value="Glyas_Fos-R_dOase_dom"/>
</dbReference>
<dbReference type="InterPro" id="IPR029068">
    <property type="entry name" value="Glyas_Bleomycin-R_OHBP_Dase"/>
</dbReference>
<dbReference type="PROSITE" id="PS00934">
    <property type="entry name" value="GLYOXALASE_I_1"/>
    <property type="match status" value="1"/>
</dbReference>
<accession>A0A518BZE3</accession>
<protein>
    <submittedName>
        <fullName evidence="3">Putative lyase</fullName>
    </submittedName>
</protein>
<dbReference type="GO" id="GO:0046872">
    <property type="term" value="F:metal ion binding"/>
    <property type="evidence" value="ECO:0007669"/>
    <property type="project" value="UniProtKB-KW"/>
</dbReference>
<dbReference type="Proteomes" id="UP000320386">
    <property type="component" value="Chromosome"/>
</dbReference>
<keyword evidence="3" id="KW-0456">Lyase</keyword>
<dbReference type="GO" id="GO:0046491">
    <property type="term" value="P:L-methylmalonyl-CoA metabolic process"/>
    <property type="evidence" value="ECO:0007669"/>
    <property type="project" value="TreeGrafter"/>
</dbReference>
<dbReference type="SUPFAM" id="SSF54593">
    <property type="entry name" value="Glyoxalase/Bleomycin resistance protein/Dihydroxybiphenyl dioxygenase"/>
    <property type="match status" value="1"/>
</dbReference>
<name>A0A518BZE3_9BACT</name>
<dbReference type="PANTHER" id="PTHR43048">
    <property type="entry name" value="METHYLMALONYL-COA EPIMERASE"/>
    <property type="match status" value="1"/>
</dbReference>
<dbReference type="GO" id="GO:0004493">
    <property type="term" value="F:methylmalonyl-CoA epimerase activity"/>
    <property type="evidence" value="ECO:0007669"/>
    <property type="project" value="TreeGrafter"/>
</dbReference>
<feature type="domain" description="VOC" evidence="2">
    <location>
        <begin position="12"/>
        <end position="141"/>
    </location>
</feature>
<dbReference type="PROSITE" id="PS51819">
    <property type="entry name" value="VOC"/>
    <property type="match status" value="1"/>
</dbReference>
<evidence type="ECO:0000313" key="4">
    <source>
        <dbReference type="Proteomes" id="UP000320386"/>
    </source>
</evidence>
<dbReference type="EMBL" id="CP036280">
    <property type="protein sequence ID" value="QDU72347.1"/>
    <property type="molecule type" value="Genomic_DNA"/>
</dbReference>
<gene>
    <name evidence="3" type="ORF">Pan265_22120</name>
</gene>
<dbReference type="PANTHER" id="PTHR43048:SF3">
    <property type="entry name" value="METHYLMALONYL-COA EPIMERASE, MITOCHONDRIAL"/>
    <property type="match status" value="1"/>
</dbReference>
<dbReference type="AlphaFoldDB" id="A0A518BZE3"/>
<keyword evidence="1" id="KW-0479">Metal-binding</keyword>
<keyword evidence="4" id="KW-1185">Reference proteome</keyword>
<dbReference type="InterPro" id="IPR037523">
    <property type="entry name" value="VOC_core"/>
</dbReference>